<accession>A0ABD6QJS7</accession>
<protein>
    <submittedName>
        <fullName evidence="1">Uncharacterized protein</fullName>
    </submittedName>
</protein>
<sequence>MKHGGTPGAYGGMHGCGKHGCPFQYDGWFGGQTVIGSAAATPVPGSTATAANVVAASTVRRAAAGAEANLNNVVDVIPGDDSG</sequence>
<evidence type="ECO:0000313" key="1">
    <source>
        <dbReference type="EMBL" id="OMC42314.1"/>
    </source>
</evidence>
<reference evidence="1 2" key="1">
    <citation type="submission" date="2016-07" db="EMBL/GenBank/DDBJ databases">
        <authorList>
            <person name="Sutton G."/>
            <person name="Brinkac L."/>
            <person name="Sanka R."/>
            <person name="Adams M."/>
            <person name="Lau E."/>
            <person name="Kumar A."/>
            <person name="Macaden R."/>
        </authorList>
    </citation>
    <scope>NUCLEOTIDE SEQUENCE [LARGE SCALE GENOMIC DNA]</scope>
    <source>
        <strain evidence="1 2">GA-0871</strain>
    </source>
</reference>
<comment type="caution">
    <text evidence="1">The sequence shown here is derived from an EMBL/GenBank/DDBJ whole genome shotgun (WGS) entry which is preliminary data.</text>
</comment>
<proteinExistence type="predicted"/>
<dbReference type="Proteomes" id="UP000187001">
    <property type="component" value="Unassembled WGS sequence"/>
</dbReference>
<dbReference type="AlphaFoldDB" id="A0ABD6QJS7"/>
<organism evidence="1 2">
    <name type="scientific">Mycolicibacterium fortuitum</name>
    <name type="common">Mycobacterium fortuitum</name>
    <dbReference type="NCBI Taxonomy" id="1766"/>
    <lineage>
        <taxon>Bacteria</taxon>
        <taxon>Bacillati</taxon>
        <taxon>Actinomycetota</taxon>
        <taxon>Actinomycetes</taxon>
        <taxon>Mycobacteriales</taxon>
        <taxon>Mycobacteriaceae</taxon>
        <taxon>Mycolicibacterium</taxon>
    </lineage>
</organism>
<dbReference type="EMBL" id="MBER01000092">
    <property type="protein sequence ID" value="OMC42314.1"/>
    <property type="molecule type" value="Genomic_DNA"/>
</dbReference>
<name>A0ABD6QJS7_MYCFO</name>
<gene>
    <name evidence="1" type="ORF">A5742_30875</name>
</gene>
<evidence type="ECO:0000313" key="2">
    <source>
        <dbReference type="Proteomes" id="UP000187001"/>
    </source>
</evidence>